<name>A0A3N0AEK8_9ACTN</name>
<accession>A0A3N0AEK8</accession>
<keyword evidence="7" id="KW-0479">Metal-binding</keyword>
<dbReference type="Gene3D" id="1.20.950.20">
    <property type="entry name" value="Transmembrane di-heme cytochromes, Chain C"/>
    <property type="match status" value="1"/>
</dbReference>
<reference evidence="15 16" key="1">
    <citation type="submission" date="2019-04" db="EMBL/GenBank/DDBJ databases">
        <title>Microbes associate with the intestines of laboratory mice.</title>
        <authorList>
            <person name="Navarre W."/>
            <person name="Wong E."/>
            <person name="Huang K.C."/>
            <person name="Tropini C."/>
            <person name="Ng K."/>
            <person name="Yu B."/>
        </authorList>
    </citation>
    <scope>NUCLEOTIDE SEQUENCE [LARGE SCALE GENOMIC DNA]</scope>
    <source>
        <strain evidence="15 16">NM48_B13</strain>
    </source>
</reference>
<dbReference type="GeneID" id="93355943"/>
<evidence type="ECO:0000256" key="8">
    <source>
        <dbReference type="ARBA" id="ARBA00022982"/>
    </source>
</evidence>
<dbReference type="PRINTS" id="PR00161">
    <property type="entry name" value="NIHGNASECYTB"/>
</dbReference>
<dbReference type="InterPro" id="IPR011577">
    <property type="entry name" value="Cyt_b561_bac/Ni-Hgenase"/>
</dbReference>
<evidence type="ECO:0000256" key="11">
    <source>
        <dbReference type="ARBA" id="ARBA00023136"/>
    </source>
</evidence>
<dbReference type="OrthoDB" id="257690at2"/>
<evidence type="ECO:0000256" key="3">
    <source>
        <dbReference type="ARBA" id="ARBA00022448"/>
    </source>
</evidence>
<dbReference type="InterPro" id="IPR051542">
    <property type="entry name" value="Hydrogenase_cytochrome"/>
</dbReference>
<evidence type="ECO:0000256" key="6">
    <source>
        <dbReference type="ARBA" id="ARBA00022692"/>
    </source>
</evidence>
<dbReference type="GO" id="GO:0020037">
    <property type="term" value="F:heme binding"/>
    <property type="evidence" value="ECO:0007669"/>
    <property type="project" value="TreeGrafter"/>
</dbReference>
<feature type="transmembrane region" description="Helical" evidence="12">
    <location>
        <begin position="129"/>
        <end position="151"/>
    </location>
</feature>
<evidence type="ECO:0000256" key="2">
    <source>
        <dbReference type="ARBA" id="ARBA00008622"/>
    </source>
</evidence>
<evidence type="ECO:0000313" key="14">
    <source>
        <dbReference type="EMBL" id="MBB3170530.1"/>
    </source>
</evidence>
<dbReference type="PANTHER" id="PTHR30485:SF0">
    <property type="entry name" value="NI_FE-HYDROGENASE 1 B-TYPE CYTOCHROME SUBUNIT-RELATED"/>
    <property type="match status" value="1"/>
</dbReference>
<evidence type="ECO:0000256" key="9">
    <source>
        <dbReference type="ARBA" id="ARBA00022989"/>
    </source>
</evidence>
<keyword evidence="5" id="KW-0349">Heme</keyword>
<dbReference type="GO" id="GO:0005886">
    <property type="term" value="C:plasma membrane"/>
    <property type="evidence" value="ECO:0007669"/>
    <property type="project" value="UniProtKB-SubCell"/>
</dbReference>
<organism evidence="14 17">
    <name type="scientific">Parvibacter caecicola</name>
    <dbReference type="NCBI Taxonomy" id="747645"/>
    <lineage>
        <taxon>Bacteria</taxon>
        <taxon>Bacillati</taxon>
        <taxon>Actinomycetota</taxon>
        <taxon>Coriobacteriia</taxon>
        <taxon>Coriobacteriales</taxon>
        <taxon>Coriobacteriaceae</taxon>
        <taxon>Parvibacter</taxon>
    </lineage>
</organism>
<feature type="domain" description="Cytochrome b561 bacterial/Ni-hydrogenase" evidence="13">
    <location>
        <begin position="11"/>
        <end position="197"/>
    </location>
</feature>
<sequence length="233" mass="26395">MAHLAHYREAHPMVFVVTHWINLVAMIILIISGIYIHFPFVGGLEGICRGAHLLFGFVLFFNCVFRVVAAFFVKTSPTGGTREQVKDYKTWLPQADNRHQALEWIKYYLFLRKTHPLGAKLGVPQKISYLLIPVLIVLMFITGLCLWAPVMNWAPLAALTNLVGGAMSMRIIHYFGMYVFIIFMFIHVYLANVEGFAPTALMFIHKEHGGLIYDPTVHDIVGEDNDVKAGEKC</sequence>
<gene>
    <name evidence="15" type="ORF">E5982_01210</name>
    <name evidence="14" type="ORF">FHR31_000310</name>
</gene>
<evidence type="ECO:0000256" key="12">
    <source>
        <dbReference type="SAM" id="Phobius"/>
    </source>
</evidence>
<dbReference type="Pfam" id="PF01292">
    <property type="entry name" value="Ni_hydr_CYTB"/>
    <property type="match status" value="1"/>
</dbReference>
<dbReference type="Proteomes" id="UP000530850">
    <property type="component" value="Unassembled WGS sequence"/>
</dbReference>
<keyword evidence="11 12" id="KW-0472">Membrane</keyword>
<evidence type="ECO:0000256" key="5">
    <source>
        <dbReference type="ARBA" id="ARBA00022617"/>
    </source>
</evidence>
<dbReference type="GO" id="GO:0022904">
    <property type="term" value="P:respiratory electron transport chain"/>
    <property type="evidence" value="ECO:0007669"/>
    <property type="project" value="InterPro"/>
</dbReference>
<dbReference type="GO" id="GO:0005506">
    <property type="term" value="F:iron ion binding"/>
    <property type="evidence" value="ECO:0007669"/>
    <property type="project" value="InterPro"/>
</dbReference>
<keyword evidence="6 12" id="KW-0812">Transmembrane</keyword>
<dbReference type="EMBL" id="JACHYA010000001">
    <property type="protein sequence ID" value="MBB3170530.1"/>
    <property type="molecule type" value="Genomic_DNA"/>
</dbReference>
<feature type="transmembrane region" description="Helical" evidence="12">
    <location>
        <begin position="50"/>
        <end position="73"/>
    </location>
</feature>
<dbReference type="InterPro" id="IPR016174">
    <property type="entry name" value="Di-haem_cyt_TM"/>
</dbReference>
<evidence type="ECO:0000256" key="7">
    <source>
        <dbReference type="ARBA" id="ARBA00022723"/>
    </source>
</evidence>
<feature type="transmembrane region" description="Helical" evidence="12">
    <location>
        <begin position="171"/>
        <end position="192"/>
    </location>
</feature>
<comment type="caution">
    <text evidence="14">The sequence shown here is derived from an EMBL/GenBank/DDBJ whole genome shotgun (WGS) entry which is preliminary data.</text>
</comment>
<keyword evidence="10" id="KW-0408">Iron</keyword>
<evidence type="ECO:0000256" key="10">
    <source>
        <dbReference type="ARBA" id="ARBA00023004"/>
    </source>
</evidence>
<dbReference type="AlphaFoldDB" id="A0A3N0AEK8"/>
<evidence type="ECO:0000313" key="15">
    <source>
        <dbReference type="EMBL" id="TJW12252.1"/>
    </source>
</evidence>
<dbReference type="Proteomes" id="UP000309454">
    <property type="component" value="Unassembled WGS sequence"/>
</dbReference>
<feature type="transmembrane region" description="Helical" evidence="12">
    <location>
        <begin position="12"/>
        <end position="38"/>
    </location>
</feature>
<keyword evidence="3" id="KW-0813">Transport</keyword>
<dbReference type="RefSeq" id="WP_123184630.1">
    <property type="nucleotide sequence ID" value="NZ_CANPEU010000001.1"/>
</dbReference>
<protein>
    <submittedName>
        <fullName evidence="15">DUF4405 domain-containing protein</fullName>
    </submittedName>
    <submittedName>
        <fullName evidence="14">Ni/Fe-hydrogenase 1 B-type cytochrome subunit</fullName>
    </submittedName>
</protein>
<comment type="similarity">
    <text evidence="2">Belongs to the HupC/HyaC/HydC family.</text>
</comment>
<evidence type="ECO:0000313" key="16">
    <source>
        <dbReference type="Proteomes" id="UP000309454"/>
    </source>
</evidence>
<keyword evidence="4" id="KW-1003">Cell membrane</keyword>
<dbReference type="GO" id="GO:0009055">
    <property type="term" value="F:electron transfer activity"/>
    <property type="evidence" value="ECO:0007669"/>
    <property type="project" value="InterPro"/>
</dbReference>
<keyword evidence="8" id="KW-0249">Electron transport</keyword>
<reference evidence="14 17" key="2">
    <citation type="submission" date="2020-08" db="EMBL/GenBank/DDBJ databases">
        <title>Sequencing the genomes of 1000 actinobacteria strains.</title>
        <authorList>
            <person name="Klenk H.-P."/>
        </authorList>
    </citation>
    <scope>NUCLEOTIDE SEQUENCE [LARGE SCALE GENOMIC DNA]</scope>
    <source>
        <strain evidence="14 17">DSM 22242</strain>
    </source>
</reference>
<dbReference type="InterPro" id="IPR000516">
    <property type="entry name" value="Ni-dep_Hydgase_cyt-B"/>
</dbReference>
<evidence type="ECO:0000256" key="4">
    <source>
        <dbReference type="ARBA" id="ARBA00022475"/>
    </source>
</evidence>
<dbReference type="PANTHER" id="PTHR30485">
    <property type="entry name" value="NI/FE-HYDROGENASE 1 B-TYPE CYTOCHROME SUBUNIT"/>
    <property type="match status" value="1"/>
</dbReference>
<keyword evidence="9 12" id="KW-1133">Transmembrane helix</keyword>
<dbReference type="EMBL" id="SSTM01000001">
    <property type="protein sequence ID" value="TJW12252.1"/>
    <property type="molecule type" value="Genomic_DNA"/>
</dbReference>
<comment type="subcellular location">
    <subcellularLocation>
        <location evidence="1">Cell membrane</location>
        <topology evidence="1">Multi-pass membrane protein</topology>
    </subcellularLocation>
</comment>
<dbReference type="SUPFAM" id="SSF81342">
    <property type="entry name" value="Transmembrane di-heme cytochromes"/>
    <property type="match status" value="1"/>
</dbReference>
<evidence type="ECO:0000256" key="1">
    <source>
        <dbReference type="ARBA" id="ARBA00004651"/>
    </source>
</evidence>
<keyword evidence="16" id="KW-1185">Reference proteome</keyword>
<evidence type="ECO:0000259" key="13">
    <source>
        <dbReference type="Pfam" id="PF01292"/>
    </source>
</evidence>
<proteinExistence type="inferred from homology"/>
<evidence type="ECO:0000313" key="17">
    <source>
        <dbReference type="Proteomes" id="UP000530850"/>
    </source>
</evidence>